<dbReference type="EMBL" id="FUYM01000006">
    <property type="protein sequence ID" value="SKB80280.1"/>
    <property type="molecule type" value="Genomic_DNA"/>
</dbReference>
<dbReference type="PANTHER" id="PTHR48111">
    <property type="entry name" value="REGULATOR OF RPOS"/>
    <property type="match status" value="1"/>
</dbReference>
<dbReference type="GO" id="GO:0032993">
    <property type="term" value="C:protein-DNA complex"/>
    <property type="evidence" value="ECO:0007669"/>
    <property type="project" value="TreeGrafter"/>
</dbReference>
<dbReference type="AlphaFoldDB" id="A0A1T5E908"/>
<dbReference type="Proteomes" id="UP000189818">
    <property type="component" value="Unassembled WGS sequence"/>
</dbReference>
<dbReference type="CDD" id="cd00383">
    <property type="entry name" value="trans_reg_C"/>
    <property type="match status" value="1"/>
</dbReference>
<protein>
    <submittedName>
        <fullName evidence="10">Two component transcriptional regulator, winged helix family</fullName>
    </submittedName>
</protein>
<dbReference type="Gene3D" id="3.40.50.2300">
    <property type="match status" value="1"/>
</dbReference>
<keyword evidence="5" id="KW-0804">Transcription</keyword>
<reference evidence="11" key="1">
    <citation type="submission" date="2017-02" db="EMBL/GenBank/DDBJ databases">
        <authorList>
            <person name="Varghese N."/>
            <person name="Submissions S."/>
        </authorList>
    </citation>
    <scope>NUCLEOTIDE SEQUENCE [LARGE SCALE GENOMIC DNA]</scope>
    <source>
        <strain evidence="11">UM2</strain>
    </source>
</reference>
<keyword evidence="2" id="KW-0902">Two-component regulatory system</keyword>
<gene>
    <name evidence="10" type="ORF">SAMN06295920_106272</name>
</gene>
<keyword evidence="4 7" id="KW-0238">DNA-binding</keyword>
<evidence type="ECO:0000256" key="2">
    <source>
        <dbReference type="ARBA" id="ARBA00023012"/>
    </source>
</evidence>
<evidence type="ECO:0000256" key="5">
    <source>
        <dbReference type="ARBA" id="ARBA00023163"/>
    </source>
</evidence>
<evidence type="ECO:0000256" key="3">
    <source>
        <dbReference type="ARBA" id="ARBA00023015"/>
    </source>
</evidence>
<dbReference type="PROSITE" id="PS50110">
    <property type="entry name" value="RESPONSE_REGULATORY"/>
    <property type="match status" value="1"/>
</dbReference>
<dbReference type="RefSeq" id="WP_176152578.1">
    <property type="nucleotide sequence ID" value="NZ_FUYM01000006.1"/>
</dbReference>
<organism evidence="10 11">
    <name type="scientific">Rhizorhabdus histidinilytica</name>
    <dbReference type="NCBI Taxonomy" id="439228"/>
    <lineage>
        <taxon>Bacteria</taxon>
        <taxon>Pseudomonadati</taxon>
        <taxon>Pseudomonadota</taxon>
        <taxon>Alphaproteobacteria</taxon>
        <taxon>Sphingomonadales</taxon>
        <taxon>Sphingomonadaceae</taxon>
        <taxon>Rhizorhabdus</taxon>
    </lineage>
</organism>
<evidence type="ECO:0000313" key="10">
    <source>
        <dbReference type="EMBL" id="SKB80280.1"/>
    </source>
</evidence>
<name>A0A1T5E908_9SPHN</name>
<dbReference type="STRING" id="439228.SAMN06295920_106272"/>
<accession>A0A1T5E908</accession>
<keyword evidence="1 6" id="KW-0597">Phosphoprotein</keyword>
<dbReference type="GO" id="GO:0000976">
    <property type="term" value="F:transcription cis-regulatory region binding"/>
    <property type="evidence" value="ECO:0007669"/>
    <property type="project" value="TreeGrafter"/>
</dbReference>
<dbReference type="Pfam" id="PF00486">
    <property type="entry name" value="Trans_reg_C"/>
    <property type="match status" value="1"/>
</dbReference>
<keyword evidence="11" id="KW-1185">Reference proteome</keyword>
<dbReference type="InterPro" id="IPR016032">
    <property type="entry name" value="Sig_transdc_resp-reg_C-effctor"/>
</dbReference>
<dbReference type="InterPro" id="IPR036388">
    <property type="entry name" value="WH-like_DNA-bd_sf"/>
</dbReference>
<dbReference type="PROSITE" id="PS51755">
    <property type="entry name" value="OMPR_PHOB"/>
    <property type="match status" value="1"/>
</dbReference>
<dbReference type="InterPro" id="IPR001867">
    <property type="entry name" value="OmpR/PhoB-type_DNA-bd"/>
</dbReference>
<dbReference type="SMART" id="SM00448">
    <property type="entry name" value="REC"/>
    <property type="match status" value="1"/>
</dbReference>
<sequence>MGLNLLLVEDDAALVAMLERDLREMGHHVSVATDGRAAIEAVTRDRFDAMILDLMLPTVDGLSVLQRIRQDGMGLPVIILSALGRPVEKVEGLDAGADDYVVKPVTAAELNARLNAILRGRRQPAQDGDTLRAGDIVVSPARFRAWRDGKAVDLSKIEFNLLLELVRNVDSIVTRAMLLEKVWGYDFEPATNLVDVHIRRLRAKLTANGGDDPISTVRGVGYLLPG</sequence>
<evidence type="ECO:0000313" key="11">
    <source>
        <dbReference type="Proteomes" id="UP000189818"/>
    </source>
</evidence>
<evidence type="ECO:0000256" key="6">
    <source>
        <dbReference type="PROSITE-ProRule" id="PRU00169"/>
    </source>
</evidence>
<dbReference type="GO" id="GO:0000156">
    <property type="term" value="F:phosphorelay response regulator activity"/>
    <property type="evidence" value="ECO:0007669"/>
    <property type="project" value="TreeGrafter"/>
</dbReference>
<dbReference type="InterPro" id="IPR001789">
    <property type="entry name" value="Sig_transdc_resp-reg_receiver"/>
</dbReference>
<dbReference type="SMART" id="SM00862">
    <property type="entry name" value="Trans_reg_C"/>
    <property type="match status" value="1"/>
</dbReference>
<keyword evidence="3" id="KW-0805">Transcription regulation</keyword>
<dbReference type="Gene3D" id="1.10.10.10">
    <property type="entry name" value="Winged helix-like DNA-binding domain superfamily/Winged helix DNA-binding domain"/>
    <property type="match status" value="1"/>
</dbReference>
<dbReference type="GO" id="GO:0006355">
    <property type="term" value="P:regulation of DNA-templated transcription"/>
    <property type="evidence" value="ECO:0007669"/>
    <property type="project" value="InterPro"/>
</dbReference>
<evidence type="ECO:0000259" key="9">
    <source>
        <dbReference type="PROSITE" id="PS51755"/>
    </source>
</evidence>
<proteinExistence type="predicted"/>
<evidence type="ECO:0000256" key="1">
    <source>
        <dbReference type="ARBA" id="ARBA00022553"/>
    </source>
</evidence>
<dbReference type="PANTHER" id="PTHR48111:SF1">
    <property type="entry name" value="TWO-COMPONENT RESPONSE REGULATOR ORR33"/>
    <property type="match status" value="1"/>
</dbReference>
<dbReference type="CDD" id="cd17574">
    <property type="entry name" value="REC_OmpR"/>
    <property type="match status" value="1"/>
</dbReference>
<dbReference type="Pfam" id="PF00072">
    <property type="entry name" value="Response_reg"/>
    <property type="match status" value="1"/>
</dbReference>
<evidence type="ECO:0000256" key="4">
    <source>
        <dbReference type="ARBA" id="ARBA00023125"/>
    </source>
</evidence>
<dbReference type="SUPFAM" id="SSF52172">
    <property type="entry name" value="CheY-like"/>
    <property type="match status" value="1"/>
</dbReference>
<evidence type="ECO:0000256" key="7">
    <source>
        <dbReference type="PROSITE-ProRule" id="PRU01091"/>
    </source>
</evidence>
<evidence type="ECO:0000259" key="8">
    <source>
        <dbReference type="PROSITE" id="PS50110"/>
    </source>
</evidence>
<feature type="domain" description="Response regulatory" evidence="8">
    <location>
        <begin position="4"/>
        <end position="118"/>
    </location>
</feature>
<dbReference type="InterPro" id="IPR011006">
    <property type="entry name" value="CheY-like_superfamily"/>
</dbReference>
<dbReference type="GO" id="GO:0005829">
    <property type="term" value="C:cytosol"/>
    <property type="evidence" value="ECO:0007669"/>
    <property type="project" value="TreeGrafter"/>
</dbReference>
<dbReference type="SUPFAM" id="SSF46894">
    <property type="entry name" value="C-terminal effector domain of the bipartite response regulators"/>
    <property type="match status" value="1"/>
</dbReference>
<feature type="modified residue" description="4-aspartylphosphate" evidence="6">
    <location>
        <position position="53"/>
    </location>
</feature>
<dbReference type="InterPro" id="IPR039420">
    <property type="entry name" value="WalR-like"/>
</dbReference>
<feature type="domain" description="OmpR/PhoB-type" evidence="9">
    <location>
        <begin position="128"/>
        <end position="226"/>
    </location>
</feature>
<dbReference type="Gene3D" id="6.10.250.690">
    <property type="match status" value="1"/>
</dbReference>
<feature type="DNA-binding region" description="OmpR/PhoB-type" evidence="7">
    <location>
        <begin position="128"/>
        <end position="226"/>
    </location>
</feature>